<keyword evidence="4" id="KW-1185">Reference proteome</keyword>
<gene>
    <name evidence="3" type="ORF">WMO64_00115</name>
</gene>
<name>A0ABV1E5D7_9FIRM</name>
<dbReference type="Proteomes" id="UP001464378">
    <property type="component" value="Unassembled WGS sequence"/>
</dbReference>
<dbReference type="Pfam" id="PF18165">
    <property type="entry name" value="pP_pnuc_1"/>
    <property type="match status" value="1"/>
</dbReference>
<proteinExistence type="predicted"/>
<organism evidence="3 4">
    <name type="scientific">Pseudoflavonifractor intestinihominis</name>
    <dbReference type="NCBI Taxonomy" id="3133171"/>
    <lineage>
        <taxon>Bacteria</taxon>
        <taxon>Bacillati</taxon>
        <taxon>Bacillota</taxon>
        <taxon>Clostridia</taxon>
        <taxon>Eubacteriales</taxon>
        <taxon>Oscillospiraceae</taxon>
        <taxon>Pseudoflavonifractor</taxon>
    </lineage>
</organism>
<sequence length="284" mass="32798">MAKRISTSQLKSKLRQAERKIRKDVNDYNRAVNKYNSQLKRAVDAYNRFVREYNSSVRKNKQIISREIRKLNTSSHSTYYTSVQTMQQHYLDVSSLYAEGCPVSSEQDEILNLIESEQANSIITANAIENNEYPDENTEDQEIGDKLHLVSVDLDNRWKGAVFALNPNNPDAARHFCTSAREIFTEFIEMKAPDDAVFRFNPSCARTDRGNATRKEKIRYMMRDKQMESCVIDFADEDINNILELFHVLSDGTHGAAGRYEFDKLLQVKKRVEQGINFLCTISK</sequence>
<reference evidence="3 4" key="1">
    <citation type="submission" date="2024-03" db="EMBL/GenBank/DDBJ databases">
        <title>Human intestinal bacterial collection.</title>
        <authorList>
            <person name="Pauvert C."/>
            <person name="Hitch T.C.A."/>
            <person name="Clavel T."/>
        </authorList>
    </citation>
    <scope>NUCLEOTIDE SEQUENCE [LARGE SCALE GENOMIC DNA]</scope>
    <source>
        <strain evidence="3 4">CLA-AP-H29</strain>
    </source>
</reference>
<evidence type="ECO:0000313" key="4">
    <source>
        <dbReference type="Proteomes" id="UP001464378"/>
    </source>
</evidence>
<feature type="coiled-coil region" evidence="1">
    <location>
        <begin position="14"/>
        <end position="45"/>
    </location>
</feature>
<dbReference type="EMBL" id="JBBMFK010000001">
    <property type="protein sequence ID" value="MEQ2441872.1"/>
    <property type="molecule type" value="Genomic_DNA"/>
</dbReference>
<evidence type="ECO:0000313" key="3">
    <source>
        <dbReference type="EMBL" id="MEQ2441872.1"/>
    </source>
</evidence>
<comment type="caution">
    <text evidence="3">The sequence shown here is derived from an EMBL/GenBank/DDBJ whole genome shotgun (WGS) entry which is preliminary data.</text>
</comment>
<keyword evidence="1" id="KW-0175">Coiled coil</keyword>
<dbReference type="InterPro" id="IPR040556">
    <property type="entry name" value="pP_pnuc_1"/>
</dbReference>
<feature type="domain" description="Predicted pPIWI-associating nuclease" evidence="2">
    <location>
        <begin position="150"/>
        <end position="279"/>
    </location>
</feature>
<evidence type="ECO:0000256" key="1">
    <source>
        <dbReference type="SAM" id="Coils"/>
    </source>
</evidence>
<evidence type="ECO:0000259" key="2">
    <source>
        <dbReference type="Pfam" id="PF18165"/>
    </source>
</evidence>
<protein>
    <recommendedName>
        <fullName evidence="2">Predicted pPIWI-associating nuclease domain-containing protein</fullName>
    </recommendedName>
</protein>
<accession>A0ABV1E5D7</accession>
<dbReference type="RefSeq" id="WP_349230605.1">
    <property type="nucleotide sequence ID" value="NZ_JBBMFK010000001.1"/>
</dbReference>